<dbReference type="GO" id="GO:0006641">
    <property type="term" value="P:triglyceride metabolic process"/>
    <property type="evidence" value="ECO:0007669"/>
    <property type="project" value="TreeGrafter"/>
</dbReference>
<name>I2H492_HENB6</name>
<feature type="domain" description="Carbohydrate kinase FGGY N-terminal" evidence="11">
    <location>
        <begin position="109"/>
        <end position="360"/>
    </location>
</feature>
<feature type="region of interest" description="Disordered" evidence="10">
    <location>
        <begin position="515"/>
        <end position="535"/>
    </location>
</feature>
<dbReference type="Proteomes" id="UP000002866">
    <property type="component" value="Chromosome 5"/>
</dbReference>
<dbReference type="FunCoup" id="I2H492">
    <property type="interactions" value="377"/>
</dbReference>
<dbReference type="SUPFAM" id="SSF53067">
    <property type="entry name" value="Actin-like ATPase domain"/>
    <property type="match status" value="4"/>
</dbReference>
<dbReference type="InterPro" id="IPR018484">
    <property type="entry name" value="FGGY_N"/>
</dbReference>
<keyword evidence="7" id="KW-0067">ATP-binding</keyword>
<dbReference type="InterPro" id="IPR018483">
    <property type="entry name" value="Carb_kinase_FGGY_CS"/>
</dbReference>
<dbReference type="PROSITE" id="PS00445">
    <property type="entry name" value="FGGY_KINASES_2"/>
    <property type="match status" value="1"/>
</dbReference>
<evidence type="ECO:0000256" key="8">
    <source>
        <dbReference type="ARBA" id="ARBA00043149"/>
    </source>
</evidence>
<dbReference type="GO" id="GO:0005524">
    <property type="term" value="F:ATP binding"/>
    <property type="evidence" value="ECO:0007669"/>
    <property type="project" value="UniProtKB-KW"/>
</dbReference>
<gene>
    <name evidence="13" type="primary">TBLA0E01350</name>
    <name evidence="13" type="ORF">TBLA_0E01350</name>
</gene>
<feature type="compositionally biased region" description="Low complexity" evidence="10">
    <location>
        <begin position="82"/>
        <end position="104"/>
    </location>
</feature>
<evidence type="ECO:0000256" key="1">
    <source>
        <dbReference type="ARBA" id="ARBA00005190"/>
    </source>
</evidence>
<sequence>MPAPLTPHVPLIASIDVGTSSSRVIMFNKQGQEVAKHQVEYSTPHRTHPPDKAAHYTAEGLTVRESSLVEFEKDPGCDSSNSYSASGAPPRSSPRSSPDSLVDSGDSPTLSFPQPGWIQCNPINILSNVLKCLAATTNTLHELNSHRAKHDLAPYQVKCMGIANMRETIVVWSHSTGKLLADYAICWNDTRNLPLLNKHFAVPENKARLEELKRITGLPLDSTYFSCSKIRWLIDNEPRVREAYEKRDLVFGTVDTWLLHHLTDTRVLASDVTNASRTGFMNIHTLDYDKQLFEFWGLDMACFVLPDIRPSAYKFGNLSTSSPLVPASLPFIQDLRDFLTGHPSIPLQGCLGDQSASLVGQLSHKRRNAKVTYGTGAFLLLNTGQSPLFSQNGALTTLAYHFPNLSSTPTYALEGSIAVAGSAVQWLRDNLRLFPNAQDIGPMASSVPDTGGVVFIPSFNGLWSPYWDPHARASMFGVTLYTTANHIARAAVEGVCYQVRAILKAMSKDMLEEEDKTGVTEVATPPTSSDSQLLDDDNGIDLYESGTTSTLSADGGMSRSDEVMQIQANILGPCVKIRRSRISECTALGAAIAANFAFENVEDRVWKDWHDIKDWVYYNGKRKEFIEKKIAKSKEMSLSTTTNASTTGSKLDDDGNVNVTYFFSNSTDEQRRKNWKRWQVAIKRSTGWLQEVED</sequence>
<dbReference type="Gene3D" id="3.30.420.40">
    <property type="match status" value="2"/>
</dbReference>
<dbReference type="InterPro" id="IPR018485">
    <property type="entry name" value="FGGY_C"/>
</dbReference>
<feature type="region of interest" description="Disordered" evidence="10">
    <location>
        <begin position="71"/>
        <end position="108"/>
    </location>
</feature>
<dbReference type="EMBL" id="HE806320">
    <property type="protein sequence ID" value="CCH61194.1"/>
    <property type="molecule type" value="Genomic_DNA"/>
</dbReference>
<evidence type="ECO:0000256" key="5">
    <source>
        <dbReference type="ARBA" id="ARBA00022741"/>
    </source>
</evidence>
<evidence type="ECO:0000313" key="13">
    <source>
        <dbReference type="EMBL" id="CCH61194.1"/>
    </source>
</evidence>
<evidence type="ECO:0000256" key="9">
    <source>
        <dbReference type="RuleBase" id="RU003733"/>
    </source>
</evidence>
<dbReference type="RefSeq" id="XP_004180713.1">
    <property type="nucleotide sequence ID" value="XM_004180665.1"/>
</dbReference>
<dbReference type="GO" id="GO:0005739">
    <property type="term" value="C:mitochondrion"/>
    <property type="evidence" value="ECO:0007669"/>
    <property type="project" value="EnsemblFungi"/>
</dbReference>
<accession>I2H492</accession>
<evidence type="ECO:0000313" key="14">
    <source>
        <dbReference type="Proteomes" id="UP000002866"/>
    </source>
</evidence>
<protein>
    <recommendedName>
        <fullName evidence="3">glycerol kinase</fullName>
        <ecNumber evidence="3">2.7.1.30</ecNumber>
    </recommendedName>
    <alternativeName>
        <fullName evidence="8">ATP:glycerol 3-phosphotransferase</fullName>
    </alternativeName>
</protein>
<keyword evidence="6 9" id="KW-0418">Kinase</keyword>
<comment type="similarity">
    <text evidence="2 9">Belongs to the FGGY kinase family.</text>
</comment>
<reference evidence="13 14" key="1">
    <citation type="journal article" date="2011" name="Proc. Natl. Acad. Sci. U.S.A.">
        <title>Evolutionary erosion of yeast sex chromosomes by mating-type switching accidents.</title>
        <authorList>
            <person name="Gordon J.L."/>
            <person name="Armisen D."/>
            <person name="Proux-Wera E."/>
            <person name="Oheigeartaigh S.S."/>
            <person name="Byrne K.P."/>
            <person name="Wolfe K.H."/>
        </authorList>
    </citation>
    <scope>NUCLEOTIDE SEQUENCE [LARGE SCALE GENOMIC DNA]</scope>
    <source>
        <strain evidence="14">ATCC 34711 / CBS 6284 / DSM 70876 / NBRC 10599 / NRRL Y-10934 / UCD 77-7</strain>
    </source>
</reference>
<dbReference type="GO" id="GO:0019563">
    <property type="term" value="P:glycerol catabolic process"/>
    <property type="evidence" value="ECO:0007669"/>
    <property type="project" value="UniProtKB-UniPathway"/>
</dbReference>
<evidence type="ECO:0000256" key="3">
    <source>
        <dbReference type="ARBA" id="ARBA00012099"/>
    </source>
</evidence>
<dbReference type="KEGG" id="tbl:TBLA_0E01350"/>
<dbReference type="eggNOG" id="KOG2517">
    <property type="taxonomic scope" value="Eukaryota"/>
</dbReference>
<dbReference type="GO" id="GO:0046167">
    <property type="term" value="P:glycerol-3-phosphate biosynthetic process"/>
    <property type="evidence" value="ECO:0007669"/>
    <property type="project" value="TreeGrafter"/>
</dbReference>
<dbReference type="Pfam" id="PF02782">
    <property type="entry name" value="FGGY_C"/>
    <property type="match status" value="1"/>
</dbReference>
<dbReference type="Pfam" id="PF00370">
    <property type="entry name" value="FGGY_N"/>
    <property type="match status" value="1"/>
</dbReference>
<proteinExistence type="inferred from homology"/>
<dbReference type="OrthoDB" id="5422795at2759"/>
<dbReference type="GeneID" id="14496187"/>
<dbReference type="PANTHER" id="PTHR10196">
    <property type="entry name" value="SUGAR KINASE"/>
    <property type="match status" value="1"/>
</dbReference>
<evidence type="ECO:0000256" key="2">
    <source>
        <dbReference type="ARBA" id="ARBA00009156"/>
    </source>
</evidence>
<evidence type="ECO:0000259" key="12">
    <source>
        <dbReference type="Pfam" id="PF02782"/>
    </source>
</evidence>
<dbReference type="InParanoid" id="I2H492"/>
<dbReference type="UniPathway" id="UPA00618">
    <property type="reaction ID" value="UER00672"/>
</dbReference>
<evidence type="ECO:0000256" key="10">
    <source>
        <dbReference type="SAM" id="MobiDB-lite"/>
    </source>
</evidence>
<organism evidence="13 14">
    <name type="scientific">Henningerozyma blattae (strain ATCC 34711 / CBS 6284 / DSM 70876 / NBRC 10599 / NRRL Y-10934 / UCD 77-7)</name>
    <name type="common">Yeast</name>
    <name type="synonym">Tetrapisispora blattae</name>
    <dbReference type="NCBI Taxonomy" id="1071380"/>
    <lineage>
        <taxon>Eukaryota</taxon>
        <taxon>Fungi</taxon>
        <taxon>Dikarya</taxon>
        <taxon>Ascomycota</taxon>
        <taxon>Saccharomycotina</taxon>
        <taxon>Saccharomycetes</taxon>
        <taxon>Saccharomycetales</taxon>
        <taxon>Saccharomycetaceae</taxon>
        <taxon>Henningerozyma</taxon>
    </lineage>
</organism>
<dbReference type="PANTHER" id="PTHR10196:SF69">
    <property type="entry name" value="GLYCEROL KINASE"/>
    <property type="match status" value="1"/>
</dbReference>
<dbReference type="GO" id="GO:0004370">
    <property type="term" value="F:glycerol kinase activity"/>
    <property type="evidence" value="ECO:0007669"/>
    <property type="project" value="UniProtKB-EC"/>
</dbReference>
<comment type="pathway">
    <text evidence="1">Polyol metabolism; glycerol degradation via glycerol kinase pathway; sn-glycerol 3-phosphate from glycerol: step 1/1.</text>
</comment>
<evidence type="ECO:0000256" key="4">
    <source>
        <dbReference type="ARBA" id="ARBA00022679"/>
    </source>
</evidence>
<dbReference type="PROSITE" id="PS00933">
    <property type="entry name" value="FGGY_KINASES_1"/>
    <property type="match status" value="1"/>
</dbReference>
<keyword evidence="4 9" id="KW-0808">Transferase</keyword>
<dbReference type="OMA" id="FMLMNIG"/>
<dbReference type="EC" id="2.7.1.30" evidence="3"/>
<dbReference type="InterPro" id="IPR043129">
    <property type="entry name" value="ATPase_NBD"/>
</dbReference>
<dbReference type="STRING" id="1071380.I2H492"/>
<evidence type="ECO:0000256" key="7">
    <source>
        <dbReference type="ARBA" id="ARBA00022840"/>
    </source>
</evidence>
<evidence type="ECO:0000259" key="11">
    <source>
        <dbReference type="Pfam" id="PF00370"/>
    </source>
</evidence>
<dbReference type="AlphaFoldDB" id="I2H492"/>
<evidence type="ECO:0000256" key="6">
    <source>
        <dbReference type="ARBA" id="ARBA00022777"/>
    </source>
</evidence>
<keyword evidence="14" id="KW-1185">Reference proteome</keyword>
<dbReference type="HOGENOM" id="CLU_009281_2_2_1"/>
<keyword evidence="5" id="KW-0547">Nucleotide-binding</keyword>
<feature type="domain" description="Carbohydrate kinase FGGY C-terminal" evidence="12">
    <location>
        <begin position="370"/>
        <end position="597"/>
    </location>
</feature>